<evidence type="ECO:0000256" key="1">
    <source>
        <dbReference type="ARBA" id="ARBA00022801"/>
    </source>
</evidence>
<feature type="domain" description="PNPLA" evidence="5">
    <location>
        <begin position="3"/>
        <end position="132"/>
    </location>
</feature>
<name>A0A0K6FYR6_9AGAM</name>
<reference evidence="6 7" key="1">
    <citation type="submission" date="2015-07" db="EMBL/GenBank/DDBJ databases">
        <authorList>
            <person name="Noorani M."/>
        </authorList>
    </citation>
    <scope>NUCLEOTIDE SEQUENCE [LARGE SCALE GENOMIC DNA]</scope>
    <source>
        <strain evidence="6">BBA 69670</strain>
    </source>
</reference>
<keyword evidence="3" id="KW-0443">Lipid metabolism</keyword>
<dbReference type="GO" id="GO:0016020">
    <property type="term" value="C:membrane"/>
    <property type="evidence" value="ECO:0007669"/>
    <property type="project" value="TreeGrafter"/>
</dbReference>
<gene>
    <name evidence="6" type="ORF">RSOLAG22IIIB_09356</name>
</gene>
<evidence type="ECO:0000313" key="7">
    <source>
        <dbReference type="Proteomes" id="UP000044841"/>
    </source>
</evidence>
<comment type="caution">
    <text evidence="4">Lacks conserved residue(s) required for the propagation of feature annotation.</text>
</comment>
<keyword evidence="1" id="KW-0378">Hydrolase</keyword>
<sequence>MTHKSDGGGITGLSSLLILKEIMNKVREKDEREVVPKPCELFDMIAGTSTGAISAVMLGRLRMDIDEAIRAYTRLMSTVFSERKYTLKGDTGAFKTSVLQRELRKIIGSAVGDEDEKMVGDEQVDENMRCKV</sequence>
<dbReference type="SUPFAM" id="SSF52151">
    <property type="entry name" value="FabD/lysophospholipase-like"/>
    <property type="match status" value="1"/>
</dbReference>
<dbReference type="GO" id="GO:0016042">
    <property type="term" value="P:lipid catabolic process"/>
    <property type="evidence" value="ECO:0007669"/>
    <property type="project" value="UniProtKB-KW"/>
</dbReference>
<feature type="short sequence motif" description="GXSXG" evidence="4">
    <location>
        <begin position="47"/>
        <end position="51"/>
    </location>
</feature>
<evidence type="ECO:0000256" key="3">
    <source>
        <dbReference type="ARBA" id="ARBA00023098"/>
    </source>
</evidence>
<organism evidence="6 7">
    <name type="scientific">Rhizoctonia solani</name>
    <dbReference type="NCBI Taxonomy" id="456999"/>
    <lineage>
        <taxon>Eukaryota</taxon>
        <taxon>Fungi</taxon>
        <taxon>Dikarya</taxon>
        <taxon>Basidiomycota</taxon>
        <taxon>Agaricomycotina</taxon>
        <taxon>Agaricomycetes</taxon>
        <taxon>Cantharellales</taxon>
        <taxon>Ceratobasidiaceae</taxon>
        <taxon>Rhizoctonia</taxon>
    </lineage>
</organism>
<dbReference type="PANTHER" id="PTHR24185">
    <property type="entry name" value="CALCIUM-INDEPENDENT PHOSPHOLIPASE A2-GAMMA"/>
    <property type="match status" value="1"/>
</dbReference>
<dbReference type="Gene3D" id="3.40.1090.10">
    <property type="entry name" value="Cytosolic phospholipase A2 catalytic domain"/>
    <property type="match status" value="1"/>
</dbReference>
<feature type="short sequence motif" description="GXGXXG" evidence="4">
    <location>
        <begin position="7"/>
        <end position="12"/>
    </location>
</feature>
<evidence type="ECO:0000313" key="6">
    <source>
        <dbReference type="EMBL" id="CUA71137.1"/>
    </source>
</evidence>
<accession>A0A0K6FYR6</accession>
<dbReference type="Proteomes" id="UP000044841">
    <property type="component" value="Unassembled WGS sequence"/>
</dbReference>
<evidence type="ECO:0000256" key="4">
    <source>
        <dbReference type="PROSITE-ProRule" id="PRU01161"/>
    </source>
</evidence>
<dbReference type="InterPro" id="IPR016035">
    <property type="entry name" value="Acyl_Trfase/lysoPLipase"/>
</dbReference>
<dbReference type="Pfam" id="PF01734">
    <property type="entry name" value="Patatin"/>
    <property type="match status" value="1"/>
</dbReference>
<proteinExistence type="predicted"/>
<dbReference type="GO" id="GO:0019369">
    <property type="term" value="P:arachidonate metabolic process"/>
    <property type="evidence" value="ECO:0007669"/>
    <property type="project" value="TreeGrafter"/>
</dbReference>
<evidence type="ECO:0000256" key="2">
    <source>
        <dbReference type="ARBA" id="ARBA00022963"/>
    </source>
</evidence>
<protein>
    <recommendedName>
        <fullName evidence="5">PNPLA domain-containing protein</fullName>
    </recommendedName>
</protein>
<dbReference type="AlphaFoldDB" id="A0A0K6FYR6"/>
<dbReference type="PANTHER" id="PTHR24185:SF1">
    <property type="entry name" value="CALCIUM-INDEPENDENT PHOSPHOLIPASE A2-GAMMA"/>
    <property type="match status" value="1"/>
</dbReference>
<keyword evidence="2" id="KW-0442">Lipid degradation</keyword>
<evidence type="ECO:0000259" key="5">
    <source>
        <dbReference type="PROSITE" id="PS51635"/>
    </source>
</evidence>
<dbReference type="GO" id="GO:0046486">
    <property type="term" value="P:glycerolipid metabolic process"/>
    <property type="evidence" value="ECO:0007669"/>
    <property type="project" value="UniProtKB-ARBA"/>
</dbReference>
<dbReference type="InterPro" id="IPR002641">
    <property type="entry name" value="PNPLA_dom"/>
</dbReference>
<keyword evidence="7" id="KW-1185">Reference proteome</keyword>
<dbReference type="GO" id="GO:0047499">
    <property type="term" value="F:calcium-independent phospholipase A2 activity"/>
    <property type="evidence" value="ECO:0007669"/>
    <property type="project" value="TreeGrafter"/>
</dbReference>
<dbReference type="PROSITE" id="PS51635">
    <property type="entry name" value="PNPLA"/>
    <property type="match status" value="1"/>
</dbReference>
<dbReference type="EMBL" id="CYGV01001218">
    <property type="protein sequence ID" value="CUA71137.1"/>
    <property type="molecule type" value="Genomic_DNA"/>
</dbReference>